<feature type="region of interest" description="Disordered" evidence="1">
    <location>
        <begin position="98"/>
        <end position="124"/>
    </location>
</feature>
<keyword evidence="3" id="KW-1185">Reference proteome</keyword>
<organism evidence="2 3">
    <name type="scientific">Taphrina deformans (strain PYCC 5710 / ATCC 11124 / CBS 356.35 / IMI 108563 / JCM 9778 / NBRC 8474)</name>
    <name type="common">Peach leaf curl fungus</name>
    <name type="synonym">Lalaria deformans</name>
    <dbReference type="NCBI Taxonomy" id="1097556"/>
    <lineage>
        <taxon>Eukaryota</taxon>
        <taxon>Fungi</taxon>
        <taxon>Dikarya</taxon>
        <taxon>Ascomycota</taxon>
        <taxon>Taphrinomycotina</taxon>
        <taxon>Taphrinomycetes</taxon>
        <taxon>Taphrinales</taxon>
        <taxon>Taphrinaceae</taxon>
        <taxon>Taphrina</taxon>
    </lineage>
</organism>
<gene>
    <name evidence="2" type="ORF">TAPDE_004666</name>
</gene>
<comment type="caution">
    <text evidence="2">The sequence shown here is derived from an EMBL/GenBank/DDBJ whole genome shotgun (WGS) entry which is preliminary data.</text>
</comment>
<evidence type="ECO:0000313" key="3">
    <source>
        <dbReference type="Proteomes" id="UP000013776"/>
    </source>
</evidence>
<evidence type="ECO:0000256" key="1">
    <source>
        <dbReference type="SAM" id="MobiDB-lite"/>
    </source>
</evidence>
<sequence>MSKVKANATGKRRSVDIGEIDAGNRAAPLVPDLSPAQKAMIYEQLEKSLVLSQIVSEPQVGHKAARCETVDEVRELKRVESKSHKIGRKIKGLFMNDQTKIPSRQQSMDDRLHGRRSHAINNDNDDYFEDDELYRYR</sequence>
<name>R4XF26_TAPDE</name>
<proteinExistence type="predicted"/>
<dbReference type="EMBL" id="CAHR02000215">
    <property type="protein sequence ID" value="CCG84243.1"/>
    <property type="molecule type" value="Genomic_DNA"/>
</dbReference>
<dbReference type="Proteomes" id="UP000013776">
    <property type="component" value="Unassembled WGS sequence"/>
</dbReference>
<dbReference type="VEuPathDB" id="FungiDB:TAPDE_004666"/>
<accession>R4XF26</accession>
<protein>
    <submittedName>
        <fullName evidence="2">Uncharacterized protein</fullName>
    </submittedName>
</protein>
<evidence type="ECO:0000313" key="2">
    <source>
        <dbReference type="EMBL" id="CCG84243.1"/>
    </source>
</evidence>
<dbReference type="AlphaFoldDB" id="R4XF26"/>
<reference evidence="2 3" key="1">
    <citation type="journal article" date="2013" name="MBio">
        <title>Genome sequencing of the plant pathogen Taphrina deformans, the causal agent of peach leaf curl.</title>
        <authorList>
            <person name="Cisse O.H."/>
            <person name="Almeida J.M.G.C.F."/>
            <person name="Fonseca A."/>
            <person name="Kumar A.A."/>
            <person name="Salojaervi J."/>
            <person name="Overmyer K."/>
            <person name="Hauser P.M."/>
            <person name="Pagni M."/>
        </authorList>
    </citation>
    <scope>NUCLEOTIDE SEQUENCE [LARGE SCALE GENOMIC DNA]</scope>
    <source>
        <strain evidence="3">PYCC 5710 / ATCC 11124 / CBS 356.35 / IMI 108563 / JCM 9778 / NBRC 8474</strain>
    </source>
</reference>